<dbReference type="WBParaSite" id="Gr19_v10_g6955.t1">
    <property type="protein sequence ID" value="Gr19_v10_g6955.t1"/>
    <property type="gene ID" value="Gr19_v10_g6955"/>
</dbReference>
<dbReference type="InterPro" id="IPR020568">
    <property type="entry name" value="Ribosomal_Su5_D2-typ_SF"/>
</dbReference>
<organism evidence="2 3">
    <name type="scientific">Globodera rostochiensis</name>
    <name type="common">Golden nematode worm</name>
    <name type="synonym">Heterodera rostochiensis</name>
    <dbReference type="NCBI Taxonomy" id="31243"/>
    <lineage>
        <taxon>Eukaryota</taxon>
        <taxon>Metazoa</taxon>
        <taxon>Ecdysozoa</taxon>
        <taxon>Nematoda</taxon>
        <taxon>Chromadorea</taxon>
        <taxon>Rhabditida</taxon>
        <taxon>Tylenchina</taxon>
        <taxon>Tylenchomorpha</taxon>
        <taxon>Tylenchoidea</taxon>
        <taxon>Heteroderidae</taxon>
        <taxon>Heteroderinae</taxon>
        <taxon>Globodera</taxon>
    </lineage>
</organism>
<feature type="domain" description="Lon proteolytic" evidence="1">
    <location>
        <begin position="62"/>
        <end position="119"/>
    </location>
</feature>
<dbReference type="Gene3D" id="3.30.230.10">
    <property type="match status" value="1"/>
</dbReference>
<evidence type="ECO:0000313" key="3">
    <source>
        <dbReference type="WBParaSite" id="Gr19_v10_g6955.t1"/>
    </source>
</evidence>
<dbReference type="Pfam" id="PF05362">
    <property type="entry name" value="Lon_C"/>
    <property type="match status" value="1"/>
</dbReference>
<reference evidence="3" key="1">
    <citation type="submission" date="2022-11" db="UniProtKB">
        <authorList>
            <consortium name="WormBaseParasite"/>
        </authorList>
    </citation>
    <scope>IDENTIFICATION</scope>
</reference>
<evidence type="ECO:0000259" key="1">
    <source>
        <dbReference type="Pfam" id="PF05362"/>
    </source>
</evidence>
<dbReference type="AlphaFoldDB" id="A0A914I2R5"/>
<dbReference type="InterPro" id="IPR008269">
    <property type="entry name" value="Lon_proteolytic"/>
</dbReference>
<name>A0A914I2R5_GLORO</name>
<sequence>MANAGEQRRRHSPTTTIATNNSYFRRESRAFRHTTNCSMGPPQRRLPSLEFCRLPVDDESWQTAAITGDVGESGRLRMVGAIKQKVEGAIQAGKREVIMPLGNKKDWKKIPLRTRRKIEPFFFITIR</sequence>
<dbReference type="InterPro" id="IPR014721">
    <property type="entry name" value="Ribsml_uS5_D2-typ_fold_subgr"/>
</dbReference>
<dbReference type="GO" id="GO:0004252">
    <property type="term" value="F:serine-type endopeptidase activity"/>
    <property type="evidence" value="ECO:0007669"/>
    <property type="project" value="InterPro"/>
</dbReference>
<keyword evidence="2" id="KW-1185">Reference proteome</keyword>
<dbReference type="PRINTS" id="PR00830">
    <property type="entry name" value="ENDOLAPTASE"/>
</dbReference>
<dbReference type="GO" id="GO:0004176">
    <property type="term" value="F:ATP-dependent peptidase activity"/>
    <property type="evidence" value="ECO:0007669"/>
    <property type="project" value="InterPro"/>
</dbReference>
<dbReference type="SUPFAM" id="SSF54211">
    <property type="entry name" value="Ribosomal protein S5 domain 2-like"/>
    <property type="match status" value="1"/>
</dbReference>
<dbReference type="Proteomes" id="UP000887572">
    <property type="component" value="Unplaced"/>
</dbReference>
<evidence type="ECO:0000313" key="2">
    <source>
        <dbReference type="Proteomes" id="UP000887572"/>
    </source>
</evidence>
<proteinExistence type="predicted"/>
<accession>A0A914I2R5</accession>
<dbReference type="GO" id="GO:0006508">
    <property type="term" value="P:proteolysis"/>
    <property type="evidence" value="ECO:0007669"/>
    <property type="project" value="InterPro"/>
</dbReference>
<protein>
    <submittedName>
        <fullName evidence="3">Lon proteolytic domain-containing protein</fullName>
    </submittedName>
</protein>